<dbReference type="PANTHER" id="PTHR30055">
    <property type="entry name" value="HTH-TYPE TRANSCRIPTIONAL REGULATOR RUTR"/>
    <property type="match status" value="1"/>
</dbReference>
<dbReference type="GO" id="GO:0000976">
    <property type="term" value="F:transcription cis-regulatory region binding"/>
    <property type="evidence" value="ECO:0007669"/>
    <property type="project" value="TreeGrafter"/>
</dbReference>
<dbReference type="Proteomes" id="UP000467322">
    <property type="component" value="Unassembled WGS sequence"/>
</dbReference>
<gene>
    <name evidence="6" type="ORF">GQE99_04735</name>
</gene>
<keyword evidence="1" id="KW-0805">Transcription regulation</keyword>
<dbReference type="InterPro" id="IPR001647">
    <property type="entry name" value="HTH_TetR"/>
</dbReference>
<evidence type="ECO:0000259" key="5">
    <source>
        <dbReference type="PROSITE" id="PS50977"/>
    </source>
</evidence>
<keyword evidence="2 4" id="KW-0238">DNA-binding</keyword>
<dbReference type="InterPro" id="IPR050109">
    <property type="entry name" value="HTH-type_TetR-like_transc_reg"/>
</dbReference>
<protein>
    <submittedName>
        <fullName evidence="6">TetR family transcriptional regulator</fullName>
    </submittedName>
</protein>
<keyword evidence="7" id="KW-1185">Reference proteome</keyword>
<keyword evidence="3" id="KW-0804">Transcription</keyword>
<dbReference type="GO" id="GO:0003700">
    <property type="term" value="F:DNA-binding transcription factor activity"/>
    <property type="evidence" value="ECO:0007669"/>
    <property type="project" value="TreeGrafter"/>
</dbReference>
<comment type="caution">
    <text evidence="6">The sequence shown here is derived from an EMBL/GenBank/DDBJ whole genome shotgun (WGS) entry which is preliminary data.</text>
</comment>
<sequence length="190" mass="20386">MARQDTSAQILDIARDILSQEGAGTLSFDAIARRLGKSKQAVLYWYPSKHALLAALYLPWLEAEADTAVAAIDGVEATPDAVRAFVRAVAAFHLADLDRFRLMYLAPQTQRGTRSDGVAAQVPLVTDRLYGALAERLKGPRARAEATAIHAAVLGVVMMVALGEAVEDPLKHDAETLVTALADRLARQAA</sequence>
<feature type="domain" description="HTH tetR-type" evidence="5">
    <location>
        <begin position="4"/>
        <end position="64"/>
    </location>
</feature>
<proteinExistence type="predicted"/>
<reference evidence="6 7" key="1">
    <citation type="submission" date="2019-12" db="EMBL/GenBank/DDBJ databases">
        <title>Maritimibacter sp. nov. sp. isolated from sea sand.</title>
        <authorList>
            <person name="Kim J."/>
            <person name="Jeong S.E."/>
            <person name="Jung H.S."/>
            <person name="Jeon C.O."/>
        </authorList>
    </citation>
    <scope>NUCLEOTIDE SEQUENCE [LARGE SCALE GENOMIC DNA]</scope>
    <source>
        <strain evidence="6 7">DP07</strain>
    </source>
</reference>
<dbReference type="Gene3D" id="1.10.357.10">
    <property type="entry name" value="Tetracycline Repressor, domain 2"/>
    <property type="match status" value="1"/>
</dbReference>
<name>A0A845M3K6_9RHOB</name>
<evidence type="ECO:0000313" key="6">
    <source>
        <dbReference type="EMBL" id="MZR12317.1"/>
    </source>
</evidence>
<organism evidence="6 7">
    <name type="scientific">Maritimibacter harenae</name>
    <dbReference type="NCBI Taxonomy" id="2606218"/>
    <lineage>
        <taxon>Bacteria</taxon>
        <taxon>Pseudomonadati</taxon>
        <taxon>Pseudomonadota</taxon>
        <taxon>Alphaproteobacteria</taxon>
        <taxon>Rhodobacterales</taxon>
        <taxon>Roseobacteraceae</taxon>
        <taxon>Maritimibacter</taxon>
    </lineage>
</organism>
<dbReference type="AlphaFoldDB" id="A0A845M3K6"/>
<dbReference type="PANTHER" id="PTHR30055:SF234">
    <property type="entry name" value="HTH-TYPE TRANSCRIPTIONAL REGULATOR BETI"/>
    <property type="match status" value="1"/>
</dbReference>
<accession>A0A845M3K6</accession>
<dbReference type="SUPFAM" id="SSF46689">
    <property type="entry name" value="Homeodomain-like"/>
    <property type="match status" value="1"/>
</dbReference>
<dbReference type="PROSITE" id="PS50977">
    <property type="entry name" value="HTH_TETR_2"/>
    <property type="match status" value="1"/>
</dbReference>
<dbReference type="PRINTS" id="PR00455">
    <property type="entry name" value="HTHTETR"/>
</dbReference>
<evidence type="ECO:0000256" key="3">
    <source>
        <dbReference type="ARBA" id="ARBA00023163"/>
    </source>
</evidence>
<evidence type="ECO:0000256" key="2">
    <source>
        <dbReference type="ARBA" id="ARBA00023125"/>
    </source>
</evidence>
<dbReference type="Pfam" id="PF00440">
    <property type="entry name" value="TetR_N"/>
    <property type="match status" value="1"/>
</dbReference>
<dbReference type="EMBL" id="WTUX01000010">
    <property type="protein sequence ID" value="MZR12317.1"/>
    <property type="molecule type" value="Genomic_DNA"/>
</dbReference>
<evidence type="ECO:0000256" key="4">
    <source>
        <dbReference type="PROSITE-ProRule" id="PRU00335"/>
    </source>
</evidence>
<evidence type="ECO:0000256" key="1">
    <source>
        <dbReference type="ARBA" id="ARBA00023015"/>
    </source>
</evidence>
<feature type="DNA-binding region" description="H-T-H motif" evidence="4">
    <location>
        <begin position="27"/>
        <end position="46"/>
    </location>
</feature>
<evidence type="ECO:0000313" key="7">
    <source>
        <dbReference type="Proteomes" id="UP000467322"/>
    </source>
</evidence>
<dbReference type="InterPro" id="IPR009057">
    <property type="entry name" value="Homeodomain-like_sf"/>
</dbReference>
<dbReference type="RefSeq" id="WP_161350435.1">
    <property type="nucleotide sequence ID" value="NZ_WTUX01000010.1"/>
</dbReference>